<organism evidence="1 2">
    <name type="scientific">Lactuca virosa</name>
    <dbReference type="NCBI Taxonomy" id="75947"/>
    <lineage>
        <taxon>Eukaryota</taxon>
        <taxon>Viridiplantae</taxon>
        <taxon>Streptophyta</taxon>
        <taxon>Embryophyta</taxon>
        <taxon>Tracheophyta</taxon>
        <taxon>Spermatophyta</taxon>
        <taxon>Magnoliopsida</taxon>
        <taxon>eudicotyledons</taxon>
        <taxon>Gunneridae</taxon>
        <taxon>Pentapetalae</taxon>
        <taxon>asterids</taxon>
        <taxon>campanulids</taxon>
        <taxon>Asterales</taxon>
        <taxon>Asteraceae</taxon>
        <taxon>Cichorioideae</taxon>
        <taxon>Cichorieae</taxon>
        <taxon>Lactucinae</taxon>
        <taxon>Lactuca</taxon>
    </lineage>
</organism>
<keyword evidence="2" id="KW-1185">Reference proteome</keyword>
<dbReference type="AlphaFoldDB" id="A0AAU9MWA9"/>
<protein>
    <submittedName>
        <fullName evidence="1">Uncharacterized protein</fullName>
    </submittedName>
</protein>
<evidence type="ECO:0000313" key="1">
    <source>
        <dbReference type="EMBL" id="CAH1430334.1"/>
    </source>
</evidence>
<dbReference type="EMBL" id="CAKMRJ010003334">
    <property type="protein sequence ID" value="CAH1430334.1"/>
    <property type="molecule type" value="Genomic_DNA"/>
</dbReference>
<dbReference type="Proteomes" id="UP001157418">
    <property type="component" value="Unassembled WGS sequence"/>
</dbReference>
<accession>A0AAU9MWA9</accession>
<gene>
    <name evidence="1" type="ORF">LVIROSA_LOCUS17117</name>
</gene>
<sequence length="152" mass="16999">MVSWLDSTTTKVLRVAAVGSRRSETVHIGFFSSEKSPLQKPYTITIFACLPPKFVSWKPQLPNSTAITNHHSCVVSKPTSFFYRSSGKPSTTGMVSYQSPPPEHRCTNASSLFETLRPLTTFCIEPSYAHNFLGLFEKGEISVFSLYHLKYA</sequence>
<comment type="caution">
    <text evidence="1">The sequence shown here is derived from an EMBL/GenBank/DDBJ whole genome shotgun (WGS) entry which is preliminary data.</text>
</comment>
<evidence type="ECO:0000313" key="2">
    <source>
        <dbReference type="Proteomes" id="UP001157418"/>
    </source>
</evidence>
<proteinExistence type="predicted"/>
<reference evidence="1 2" key="1">
    <citation type="submission" date="2022-01" db="EMBL/GenBank/DDBJ databases">
        <authorList>
            <person name="Xiong W."/>
            <person name="Schranz E."/>
        </authorList>
    </citation>
    <scope>NUCLEOTIDE SEQUENCE [LARGE SCALE GENOMIC DNA]</scope>
</reference>
<name>A0AAU9MWA9_9ASTR</name>